<protein>
    <submittedName>
        <fullName evidence="3">Ovule protein</fullName>
    </submittedName>
</protein>
<organism evidence="2 3">
    <name type="scientific">Panagrellus redivivus</name>
    <name type="common">Microworm</name>
    <dbReference type="NCBI Taxonomy" id="6233"/>
    <lineage>
        <taxon>Eukaryota</taxon>
        <taxon>Metazoa</taxon>
        <taxon>Ecdysozoa</taxon>
        <taxon>Nematoda</taxon>
        <taxon>Chromadorea</taxon>
        <taxon>Rhabditida</taxon>
        <taxon>Tylenchina</taxon>
        <taxon>Panagrolaimomorpha</taxon>
        <taxon>Panagrolaimoidea</taxon>
        <taxon>Panagrolaimidae</taxon>
        <taxon>Panagrellus</taxon>
    </lineage>
</organism>
<evidence type="ECO:0000313" key="3">
    <source>
        <dbReference type="WBParaSite" id="Pan_g10135.t1"/>
    </source>
</evidence>
<accession>A0A7E4ULE2</accession>
<keyword evidence="2" id="KW-1185">Reference proteome</keyword>
<feature type="region of interest" description="Disordered" evidence="1">
    <location>
        <begin position="68"/>
        <end position="88"/>
    </location>
</feature>
<name>A0A7E4ULE2_PANRE</name>
<sequence>MSVYTHRESCIASCFVKEIESPLTSSVASVQRVLFTFCGVFVNRRFYKVFVVNESSSTMKPFSNEVSKTQSKGIQSPKAISTVAPLQR</sequence>
<dbReference type="WBParaSite" id="Pan_g10135.t1">
    <property type="protein sequence ID" value="Pan_g10135.t1"/>
    <property type="gene ID" value="Pan_g10135"/>
</dbReference>
<evidence type="ECO:0000256" key="1">
    <source>
        <dbReference type="SAM" id="MobiDB-lite"/>
    </source>
</evidence>
<proteinExistence type="predicted"/>
<evidence type="ECO:0000313" key="2">
    <source>
        <dbReference type="Proteomes" id="UP000492821"/>
    </source>
</evidence>
<dbReference type="Proteomes" id="UP000492821">
    <property type="component" value="Unassembled WGS sequence"/>
</dbReference>
<dbReference type="AlphaFoldDB" id="A0A7E4ULE2"/>
<reference evidence="2" key="1">
    <citation type="journal article" date="2013" name="Genetics">
        <title>The draft genome and transcriptome of Panagrellus redivivus are shaped by the harsh demands of a free-living lifestyle.</title>
        <authorList>
            <person name="Srinivasan J."/>
            <person name="Dillman A.R."/>
            <person name="Macchietto M.G."/>
            <person name="Heikkinen L."/>
            <person name="Lakso M."/>
            <person name="Fracchia K.M."/>
            <person name="Antoshechkin I."/>
            <person name="Mortazavi A."/>
            <person name="Wong G."/>
            <person name="Sternberg P.W."/>
        </authorList>
    </citation>
    <scope>NUCLEOTIDE SEQUENCE [LARGE SCALE GENOMIC DNA]</scope>
    <source>
        <strain evidence="2">MT8872</strain>
    </source>
</reference>
<reference evidence="3" key="2">
    <citation type="submission" date="2020-10" db="UniProtKB">
        <authorList>
            <consortium name="WormBaseParasite"/>
        </authorList>
    </citation>
    <scope>IDENTIFICATION</scope>
</reference>